<feature type="region of interest" description="Disordered" evidence="1">
    <location>
        <begin position="1"/>
        <end position="44"/>
    </location>
</feature>
<gene>
    <name evidence="4" type="ORF">FSB_LOCUS1765</name>
</gene>
<dbReference type="Pfam" id="PF03372">
    <property type="entry name" value="Exo_endo_phos"/>
    <property type="match status" value="1"/>
</dbReference>
<dbReference type="SUPFAM" id="SSF56672">
    <property type="entry name" value="DNA/RNA polymerases"/>
    <property type="match status" value="1"/>
</dbReference>
<sequence length="1747" mass="198912">MQPLQQFQSHNTTTNLIDTSLPNSIATSHTNTTQPPNLNRTTLPSQSRVKNIKPEGVQYSFRIDAKTFTLIFDGGRKDPYHIIERRGKFRGSLWVSAKGLQWLLGAWAELCDTKDHHVGFFKSHRDGYRILEISCMENKGGCYAELSDYHSGSQQGNIRIPAGKFGKGWISFITELRQFFLGSDWKPPMATVNGCTIGAAAINRGRNPSHQPRNPPIGVSRDSRDLVTADLTTAGITSKCCKGSVFERLDFKTNRWHRAPMVVNDPRPTRKSEFKWKTSTKTLQITKLGGGKRAVRWVDLLKTQEAQLEQPNEPLNNPFSLGPISVTSEPVKPKTQLRSTVAAADRVDQLGQPSYFACLESVFERGESSRETSDEPATPPASVDEVGATFDRWNNGSQVSIPSATQSMGCNDLGYSSTPAPASQVLPLVPFSENTTTVVGSPIAEPLQSLAPELGGCFEVEAERSKWLDMQYRRFSKQVGVSIVGFEDQCYSLLRRIDEERRKKLTVSGTQRSSVSRKKCFRELKSLPSSLRILSWNVRGLNNPRKREIVKNLLRDWRCDVVCLQETKLDHMDLLLVRSLWSNPYIGWEVVNAVNTAGGILLMWDKRVLDKMDSFIGVFSVSCHWKGLLDGFKWTCTGVYGPTREAQRGAFWAELGTVRQHWNAPWCTLGDFNVVRYPSERLDCNQFSPSMLGFSDFIESSQLVDLPLEGGTYTWSSGTEQPSMSRIDRVLISSEWEDHFPDVMQKLLPRPISDHHPILVEAGGMSRGKSSFKFENMWLKQEGFVDRVQEWWNGYTFSGTPSYVLAHKLKALKRDLKVWNRREFGDLSFNKNRLMAELLELDIKEGQHGLSHEENLLRETHKAELIRLAHLAEISWRQKSRVLWLKEGDNNTKFFHKMANYHRRCNYMENLEVEGVVYEEDQEVRDQAVQYYNLLYQEHEAWRPKFDELPLDSIREVDRVFLERHFEKEEILDVLHSANGDKAPGPDGFTMAFFQQCWRVVEAEVLAVFEEFHDFCSFEKSLNATFLSLIPKKQNASNIRDFRPISLIGCVYKLLSKVLTNRLKIVMENLISETQNAFIGGRQILDSVLVANESLDSRIKSGNPGIICKLDIEKAYDHVNWDCLLYILKRMGFGRRWCRWIKACISSVRFSVLVNGSPSGFFSSSRGLRQGDPLSPLLFLLVMEVLSRMLRKTVEGGFITGFNLGSDVSISHLLFADDSILFCDANPQHMMYIRLVLTFFEAVTGLRVNMSKSEMVPVGVVPNLRVLADIMGCRIGSLPMSYLGMPLGANFKSKDIWNSILEKMEHKLAGWKSLYLSKGGRLTLLKSTLSSLPTYYLSLFTIPISVANRLERIQRNFLWGSYGDEVTTHLVNWDIVCSPINHGGLGVRKIAVFNKALLGKWLWRFGLEESRLWRRGIASKYGVNSGGWTTKSIRGSHGCGLWRSINSGWSDFAPYVDFVVGTGDRVLFWSDRWCGDRPLKDVFPDLYACASNRQATIASTLTRSASGSRLEWNIHFVRNFNDWEVEGVASFFELLHAHTSFKEGGDGLRWRLKGNGVFDIKSYYLALRDNHPVSFPWKAIWGVHAPRRVAFFAWSASWGRILTADILMRRGYQLAGWCCMCRRDGETINHLLIHCDLAFGLWSFVFRNFGIFWVLPGGVLDLFFGWYNGLGKLHSKVWNMVPPCILWTLWRERNSRIFDDTERSVSQLQELFSNTLYDWAKAWGYSRSDSVTSFLDSLHTSSYSSPL</sequence>
<dbReference type="PANTHER" id="PTHR33116:SF78">
    <property type="entry name" value="OS12G0587133 PROTEIN"/>
    <property type="match status" value="1"/>
</dbReference>
<feature type="domain" description="Reverse transcriptase" evidence="3">
    <location>
        <begin position="1011"/>
        <end position="1287"/>
    </location>
</feature>
<dbReference type="PANTHER" id="PTHR33116">
    <property type="entry name" value="REVERSE TRANSCRIPTASE ZINC-BINDING DOMAIN-CONTAINING PROTEIN-RELATED-RELATED"/>
    <property type="match status" value="1"/>
</dbReference>
<dbReference type="InterPro" id="IPR005135">
    <property type="entry name" value="Endo/exonuclease/phosphatase"/>
</dbReference>
<keyword evidence="2" id="KW-0812">Transmembrane</keyword>
<dbReference type="Pfam" id="PF00078">
    <property type="entry name" value="RVT_1"/>
    <property type="match status" value="1"/>
</dbReference>
<dbReference type="SUPFAM" id="SSF56219">
    <property type="entry name" value="DNase I-like"/>
    <property type="match status" value="1"/>
</dbReference>
<dbReference type="EMBL" id="OIVN01000080">
    <property type="protein sequence ID" value="SPC73883.1"/>
    <property type="molecule type" value="Genomic_DNA"/>
</dbReference>
<dbReference type="CDD" id="cd01650">
    <property type="entry name" value="RT_nLTR_like"/>
    <property type="match status" value="1"/>
</dbReference>
<dbReference type="PROSITE" id="PS50878">
    <property type="entry name" value="RT_POL"/>
    <property type="match status" value="1"/>
</dbReference>
<evidence type="ECO:0000256" key="1">
    <source>
        <dbReference type="SAM" id="MobiDB-lite"/>
    </source>
</evidence>
<evidence type="ECO:0000313" key="4">
    <source>
        <dbReference type="EMBL" id="SPC73883.1"/>
    </source>
</evidence>
<dbReference type="InterPro" id="IPR000477">
    <property type="entry name" value="RT_dom"/>
</dbReference>
<feature type="transmembrane region" description="Helical" evidence="2">
    <location>
        <begin position="1651"/>
        <end position="1670"/>
    </location>
</feature>
<dbReference type="InterPro" id="IPR036691">
    <property type="entry name" value="Endo/exonu/phosph_ase_sf"/>
</dbReference>
<organism evidence="4">
    <name type="scientific">Fagus sylvatica</name>
    <name type="common">Beechnut</name>
    <dbReference type="NCBI Taxonomy" id="28930"/>
    <lineage>
        <taxon>Eukaryota</taxon>
        <taxon>Viridiplantae</taxon>
        <taxon>Streptophyta</taxon>
        <taxon>Embryophyta</taxon>
        <taxon>Tracheophyta</taxon>
        <taxon>Spermatophyta</taxon>
        <taxon>Magnoliopsida</taxon>
        <taxon>eudicotyledons</taxon>
        <taxon>Gunneridae</taxon>
        <taxon>Pentapetalae</taxon>
        <taxon>rosids</taxon>
        <taxon>fabids</taxon>
        <taxon>Fagales</taxon>
        <taxon>Fagaceae</taxon>
        <taxon>Fagus</taxon>
    </lineage>
</organism>
<dbReference type="Gene3D" id="3.60.10.10">
    <property type="entry name" value="Endonuclease/exonuclease/phosphatase"/>
    <property type="match status" value="1"/>
</dbReference>
<dbReference type="Pfam" id="PF13966">
    <property type="entry name" value="zf-RVT"/>
    <property type="match status" value="1"/>
</dbReference>
<evidence type="ECO:0000259" key="3">
    <source>
        <dbReference type="PROSITE" id="PS50878"/>
    </source>
</evidence>
<dbReference type="InterPro" id="IPR026960">
    <property type="entry name" value="RVT-Znf"/>
</dbReference>
<dbReference type="GO" id="GO:0003824">
    <property type="term" value="F:catalytic activity"/>
    <property type="evidence" value="ECO:0007669"/>
    <property type="project" value="InterPro"/>
</dbReference>
<reference evidence="4" key="1">
    <citation type="submission" date="2018-02" db="EMBL/GenBank/DDBJ databases">
        <authorList>
            <person name="Cohen D.B."/>
            <person name="Kent A.D."/>
        </authorList>
    </citation>
    <scope>NUCLEOTIDE SEQUENCE</scope>
</reference>
<accession>A0A2N9EGL0</accession>
<evidence type="ECO:0000256" key="2">
    <source>
        <dbReference type="SAM" id="Phobius"/>
    </source>
</evidence>
<dbReference type="InterPro" id="IPR043502">
    <property type="entry name" value="DNA/RNA_pol_sf"/>
</dbReference>
<protein>
    <recommendedName>
        <fullName evidence="3">Reverse transcriptase domain-containing protein</fullName>
    </recommendedName>
</protein>
<keyword evidence="2" id="KW-1133">Transmembrane helix</keyword>
<proteinExistence type="predicted"/>
<keyword evidence="2" id="KW-0472">Membrane</keyword>
<name>A0A2N9EGL0_FAGSY</name>